<gene>
    <name evidence="1" type="ORF">F2Q68_00043297</name>
</gene>
<dbReference type="Proteomes" id="UP000712281">
    <property type="component" value="Unassembled WGS sequence"/>
</dbReference>
<organism evidence="1 2">
    <name type="scientific">Brassica cretica</name>
    <name type="common">Mustard</name>
    <dbReference type="NCBI Taxonomy" id="69181"/>
    <lineage>
        <taxon>Eukaryota</taxon>
        <taxon>Viridiplantae</taxon>
        <taxon>Streptophyta</taxon>
        <taxon>Embryophyta</taxon>
        <taxon>Tracheophyta</taxon>
        <taxon>Spermatophyta</taxon>
        <taxon>Magnoliopsida</taxon>
        <taxon>eudicotyledons</taxon>
        <taxon>Gunneridae</taxon>
        <taxon>Pentapetalae</taxon>
        <taxon>rosids</taxon>
        <taxon>malvids</taxon>
        <taxon>Brassicales</taxon>
        <taxon>Brassicaceae</taxon>
        <taxon>Brassiceae</taxon>
        <taxon>Brassica</taxon>
    </lineage>
</organism>
<accession>A0A8S9LUP0</accession>
<comment type="caution">
    <text evidence="1">The sequence shown here is derived from an EMBL/GenBank/DDBJ whole genome shotgun (WGS) entry which is preliminary data.</text>
</comment>
<reference evidence="1" key="1">
    <citation type="submission" date="2019-12" db="EMBL/GenBank/DDBJ databases">
        <title>Genome sequencing and annotation of Brassica cretica.</title>
        <authorList>
            <person name="Studholme D.J."/>
            <person name="Sarris P.F."/>
        </authorList>
    </citation>
    <scope>NUCLEOTIDE SEQUENCE</scope>
    <source>
        <strain evidence="1">PFS-001/15</strain>
        <tissue evidence="1">Leaf</tissue>
    </source>
</reference>
<proteinExistence type="predicted"/>
<name>A0A8S9LUP0_BRACR</name>
<dbReference type="AlphaFoldDB" id="A0A8S9LUP0"/>
<evidence type="ECO:0000313" key="1">
    <source>
        <dbReference type="EMBL" id="KAF2609298.1"/>
    </source>
</evidence>
<dbReference type="EMBL" id="QGKW02000276">
    <property type="protein sequence ID" value="KAF2609298.1"/>
    <property type="molecule type" value="Genomic_DNA"/>
</dbReference>
<evidence type="ECO:0000313" key="2">
    <source>
        <dbReference type="Proteomes" id="UP000712281"/>
    </source>
</evidence>
<sequence length="65" mass="7660">MERGSWRVTMSWWRGGDVSSIEARVKKIVLPPHHHHRSKNEQGRRSCGVKKLYYGGLGWWSRRQG</sequence>
<protein>
    <submittedName>
        <fullName evidence="1">Uncharacterized protein</fullName>
    </submittedName>
</protein>